<dbReference type="EC" id="1.-.-.-" evidence="1"/>
<dbReference type="EMBL" id="JBJURJ010000011">
    <property type="protein sequence ID" value="MFM9330128.1"/>
    <property type="molecule type" value="Genomic_DNA"/>
</dbReference>
<keyword evidence="2" id="KW-1185">Reference proteome</keyword>
<protein>
    <submittedName>
        <fullName evidence="1">NAD(P)/FAD-dependent oxidoreductase</fullName>
        <ecNumber evidence="1">1.-.-.-</ecNumber>
    </submittedName>
</protein>
<evidence type="ECO:0000313" key="2">
    <source>
        <dbReference type="Proteomes" id="UP001631969"/>
    </source>
</evidence>
<dbReference type="Proteomes" id="UP001631969">
    <property type="component" value="Unassembled WGS sequence"/>
</dbReference>
<organism evidence="1 2">
    <name type="scientific">Paenibacillus mesotrionivorans</name>
    <dbReference type="NCBI Taxonomy" id="3160968"/>
    <lineage>
        <taxon>Bacteria</taxon>
        <taxon>Bacillati</taxon>
        <taxon>Bacillota</taxon>
        <taxon>Bacilli</taxon>
        <taxon>Bacillales</taxon>
        <taxon>Paenibacillaceae</taxon>
        <taxon>Paenibacillus</taxon>
    </lineage>
</organism>
<gene>
    <name evidence="1" type="ORF">ACI1P1_17655</name>
</gene>
<comment type="caution">
    <text evidence="1">The sequence shown here is derived from an EMBL/GenBank/DDBJ whole genome shotgun (WGS) entry which is preliminary data.</text>
</comment>
<keyword evidence="1" id="KW-0560">Oxidoreductase</keyword>
<proteinExistence type="predicted"/>
<evidence type="ECO:0000313" key="1">
    <source>
        <dbReference type="EMBL" id="MFM9330128.1"/>
    </source>
</evidence>
<reference evidence="1" key="1">
    <citation type="submission" date="2024-12" db="EMBL/GenBank/DDBJ databases">
        <authorList>
            <person name="Wu N."/>
        </authorList>
    </citation>
    <scope>NUCLEOTIDE SEQUENCE</scope>
    <source>
        <strain evidence="1">P15</strain>
    </source>
</reference>
<sequence>MDLYYGTLYWNTTGASVLRLTQREPASRYDAIVVGGGMSGALTAYTLAEEGLKVAVMDKGAMACGSSLANTGLIQYSNDIMLHQLMQQIGETKAVQFYRMCVKAIDRLEQVARSLHEPTDFIRRASLYFASVDPDVELLQKEFQALHENGFPVDYLTADEVSRRYPFRKPAALLTYGDAELNPFRFVRAILTYLDQKGVHFFEGTEVTSLEDRPDGISVHTPQGIFTAENVIVTTGYSQPPGLEESGVDLNRSYAVATRPLENLEAAWKDRVLIWETRRPYFYLRTTMDGRIVAGGLDEDKPEVPHNKELIARRAEALKQELVSLFPMLDIQIEYAWAAVFGESRDNLPFIGQHPERKRLYYLLGYGGNGTVYSTLGSEIIRDLILGKSDAKAELVKLARPGRTAPDTAASR</sequence>
<accession>A0ACC7NZK4</accession>
<name>A0ACC7NZK4_9BACL</name>